<accession>A0A7W7AL09</accession>
<dbReference type="AlphaFoldDB" id="A0A7W7AL09"/>
<proteinExistence type="predicted"/>
<dbReference type="EMBL" id="JACHNY010000007">
    <property type="protein sequence ID" value="MBB4618997.1"/>
    <property type="molecule type" value="Genomic_DNA"/>
</dbReference>
<gene>
    <name evidence="1" type="ORF">GGQ96_003147</name>
</gene>
<dbReference type="Proteomes" id="UP000574769">
    <property type="component" value="Unassembled WGS sequence"/>
</dbReference>
<evidence type="ECO:0000313" key="2">
    <source>
        <dbReference type="Proteomes" id="UP000574769"/>
    </source>
</evidence>
<comment type="caution">
    <text evidence="1">The sequence shown here is derived from an EMBL/GenBank/DDBJ whole genome shotgun (WGS) entry which is preliminary data.</text>
</comment>
<name>A0A7W7AL09_9SPHN</name>
<evidence type="ECO:0008006" key="3">
    <source>
        <dbReference type="Google" id="ProtNLM"/>
    </source>
</evidence>
<keyword evidence="2" id="KW-1185">Reference proteome</keyword>
<organism evidence="1 2">
    <name type="scientific">Sphingomonas abaci</name>
    <dbReference type="NCBI Taxonomy" id="237611"/>
    <lineage>
        <taxon>Bacteria</taxon>
        <taxon>Pseudomonadati</taxon>
        <taxon>Pseudomonadota</taxon>
        <taxon>Alphaproteobacteria</taxon>
        <taxon>Sphingomonadales</taxon>
        <taxon>Sphingomonadaceae</taxon>
        <taxon>Sphingomonas</taxon>
    </lineage>
</organism>
<sequence length="93" mass="10805">MANYIVSYDLNGSTPTHKEMDAYISANVKWTRGRILETVWYIGTSDSKSVVFDYFNKILSKNDRLLVVSCSDASWRNLIVNDESFRSEWNANW</sequence>
<evidence type="ECO:0000313" key="1">
    <source>
        <dbReference type="EMBL" id="MBB4618997.1"/>
    </source>
</evidence>
<reference evidence="1 2" key="1">
    <citation type="submission" date="2020-08" db="EMBL/GenBank/DDBJ databases">
        <title>Genomic Encyclopedia of Type Strains, Phase IV (KMG-IV): sequencing the most valuable type-strain genomes for metagenomic binning, comparative biology and taxonomic classification.</title>
        <authorList>
            <person name="Goeker M."/>
        </authorList>
    </citation>
    <scope>NUCLEOTIDE SEQUENCE [LARGE SCALE GENOMIC DNA]</scope>
    <source>
        <strain evidence="1 2">DSM 15867</strain>
    </source>
</reference>
<protein>
    <recommendedName>
        <fullName evidence="3">SinR family protein</fullName>
    </recommendedName>
</protein>